<name>A0A7S1AIQ5_NOCSC</name>
<dbReference type="Gene3D" id="3.40.50.150">
    <property type="entry name" value="Vaccinia Virus protein VP39"/>
    <property type="match status" value="1"/>
</dbReference>
<dbReference type="InterPro" id="IPR029063">
    <property type="entry name" value="SAM-dependent_MTases_sf"/>
</dbReference>
<dbReference type="AlphaFoldDB" id="A0A7S1AIQ5"/>
<proteinExistence type="predicted"/>
<sequence length="323" mass="36660">MKGNMYRRSKLWHVFLLSLTAICGLCFLLSELSTWSLSHGRTKQLLEQPSMSHFQRDASEMKTFDFAPKSCEYNSTEFDAVYLKSKWSHVKKDLLKPRYYFSYGVESRSSMKRKSHSGRGSNVGYFTAVSLDFLSRAITENGIRTMLDVPCGDVNWQFEAWETESLDAYLGLDVAGVVIEMDQIRFKHHANKRFAAWDFARCPLPMRSDGDVQTPFDLIHVRDVIQHMRLADGVAAMCHVAQSGATYLISTTFPGERNFNVAFDDGVDREGRPPYYANNLLAPPFSFPPGKDCVPTHPKGEADETCLWNIADLQTFVSNSCKQ</sequence>
<evidence type="ECO:0000313" key="1">
    <source>
        <dbReference type="EMBL" id="CAD8855446.1"/>
    </source>
</evidence>
<reference evidence="1" key="1">
    <citation type="submission" date="2021-01" db="EMBL/GenBank/DDBJ databases">
        <authorList>
            <person name="Corre E."/>
            <person name="Pelletier E."/>
            <person name="Niang G."/>
            <person name="Scheremetjew M."/>
            <person name="Finn R."/>
            <person name="Kale V."/>
            <person name="Holt S."/>
            <person name="Cochrane G."/>
            <person name="Meng A."/>
            <person name="Brown T."/>
            <person name="Cohen L."/>
        </authorList>
    </citation>
    <scope>NUCLEOTIDE SEQUENCE</scope>
</reference>
<dbReference type="EMBL" id="HBFQ01042145">
    <property type="protein sequence ID" value="CAD8855446.1"/>
    <property type="molecule type" value="Transcribed_RNA"/>
</dbReference>
<accession>A0A7S1AIQ5</accession>
<dbReference type="SUPFAM" id="SSF53335">
    <property type="entry name" value="S-adenosyl-L-methionine-dependent methyltransferases"/>
    <property type="match status" value="1"/>
</dbReference>
<gene>
    <name evidence="1" type="ORF">NSCI0253_LOCUS29798</name>
</gene>
<organism evidence="1">
    <name type="scientific">Noctiluca scintillans</name>
    <name type="common">Sea sparkle</name>
    <name type="synonym">Red tide dinoflagellate</name>
    <dbReference type="NCBI Taxonomy" id="2966"/>
    <lineage>
        <taxon>Eukaryota</taxon>
        <taxon>Sar</taxon>
        <taxon>Alveolata</taxon>
        <taxon>Dinophyceae</taxon>
        <taxon>Noctilucales</taxon>
        <taxon>Noctilucaceae</taxon>
        <taxon>Noctiluca</taxon>
    </lineage>
</organism>
<evidence type="ECO:0008006" key="2">
    <source>
        <dbReference type="Google" id="ProtNLM"/>
    </source>
</evidence>
<protein>
    <recommendedName>
        <fullName evidence="2">Methyltransferase type 11 domain-containing protein</fullName>
    </recommendedName>
</protein>